<dbReference type="Gene3D" id="1.10.287.1150">
    <property type="entry name" value="TPP helical domain"/>
    <property type="match status" value="1"/>
</dbReference>
<evidence type="ECO:0000259" key="7">
    <source>
        <dbReference type="SMART" id="SM00861"/>
    </source>
</evidence>
<evidence type="ECO:0000256" key="6">
    <source>
        <dbReference type="HAMAP-Rule" id="MF_01169"/>
    </source>
</evidence>
<accession>A0A2S7N4T0</accession>
<dbReference type="InterPro" id="IPR042179">
    <property type="entry name" value="KGD_C_sf"/>
</dbReference>
<dbReference type="InterPro" id="IPR023784">
    <property type="entry name" value="2oxoglutarate_DH_E1_bac"/>
</dbReference>
<reference evidence="8 9" key="1">
    <citation type="submission" date="2017-12" db="EMBL/GenBank/DDBJ databases">
        <title>Taxonomic description and draft genome of Pradoshia cofamensis Gen. nov., sp. nov., a thermotolerant bacillale isolated from anterior gut of earthworm Eisenia fetida.</title>
        <authorList>
            <person name="Saha T."/>
            <person name="Chakraborty R."/>
        </authorList>
    </citation>
    <scope>NUCLEOTIDE SEQUENCE [LARGE SCALE GENOMIC DNA]</scope>
    <source>
        <strain evidence="8 9">EAG3</strain>
    </source>
</reference>
<dbReference type="Proteomes" id="UP000239663">
    <property type="component" value="Unassembled WGS sequence"/>
</dbReference>
<dbReference type="AlphaFoldDB" id="A0A2S7N4T0"/>
<dbReference type="SMART" id="SM00861">
    <property type="entry name" value="Transket_pyr"/>
    <property type="match status" value="1"/>
</dbReference>
<comment type="function">
    <text evidence="6">E1 component of the 2-oxoglutarate dehydrogenase (OGDH) complex which catalyzes the decarboxylation of 2-oxoglutarate, the first step in the conversion of 2-oxoglutarate to succinyl-CoA and CO(2).</text>
</comment>
<dbReference type="PANTHER" id="PTHR23152">
    <property type="entry name" value="2-OXOGLUTARATE DEHYDROGENASE"/>
    <property type="match status" value="1"/>
</dbReference>
<dbReference type="RefSeq" id="WP_104848134.1">
    <property type="nucleotide sequence ID" value="NZ_PKOZ01000001.1"/>
</dbReference>
<feature type="domain" description="Transketolase-like pyrimidine-binding" evidence="7">
    <location>
        <begin position="601"/>
        <end position="797"/>
    </location>
</feature>
<gene>
    <name evidence="6" type="primary">odhA</name>
    <name evidence="8" type="ORF">CYL18_03965</name>
</gene>
<dbReference type="InterPro" id="IPR029061">
    <property type="entry name" value="THDP-binding"/>
</dbReference>
<dbReference type="InterPro" id="IPR001017">
    <property type="entry name" value="DH_E1"/>
</dbReference>
<dbReference type="GO" id="GO:0006099">
    <property type="term" value="P:tricarboxylic acid cycle"/>
    <property type="evidence" value="ECO:0007669"/>
    <property type="project" value="TreeGrafter"/>
</dbReference>
<dbReference type="GO" id="GO:0006096">
    <property type="term" value="P:glycolytic process"/>
    <property type="evidence" value="ECO:0007669"/>
    <property type="project" value="UniProtKB-UniRule"/>
</dbReference>
<comment type="similarity">
    <text evidence="6">Belongs to the alpha-ketoglutarate dehydrogenase family.</text>
</comment>
<keyword evidence="3 6" id="KW-0786">Thiamine pyrophosphate</keyword>
<comment type="subunit">
    <text evidence="6">Homodimer. Part of the 2-oxoglutarate dehydrogenase (OGDH) complex composed of E1 (2-oxoglutarate dehydrogenase), E2 (dihydrolipoamide succinyltransferase) and E3 (dihydrolipoamide dehydrogenase); the complex contains multiple copies of the three enzymatic components (E1, E2 and E3).</text>
</comment>
<dbReference type="EC" id="1.2.4.2" evidence="6"/>
<sequence>MKPNTPDTTNPWLDFQGPNLGYVQEMYEVFETDPDSVDPELARLFEQWGPPVFEEAGQVNENGKQAFTAKGYEATDFLYKVAQAVKLAEDIRTNGHLAADIYPLFKRERNGIDFDLKQYGLTTADLKAMPASIISEFIPKKYTNGYEAIEYLKMLYTRTISFELDHVHDLEEKKWLTQMVESTASGFKLPDEKKKRVLKRLTEVDGFEKFLHKTFVGQKRFSIEGVDSLVPLLDEIVSKSVRGGTKSINIGMAHRGRLNVLAHVLGKPYKNIFSEFQHAPNKELVPSEGSIGVTFGWTGDVKYHLGAGRKIKEENTREAVISLANNPSHLEFVNPIVNGFTRAAQDDRTKSGYPVHDPKASMAIIIHGDAAFPGQGVVAETLNLSQLNGYQTGGTIHIIANNMIGFTTESRDSRSTRYSSDLAKGFEIPIIHVNADDPEAVLAAALVAYEYREKFKKDFLIDLIGYRRFGHNEMDEPMTTNPEMYKLVHAHPTPREVYAERLVEQGVITKEEAQRYVDEHAAMLKDYYDQVGEKQDGNLEDADVPKVIESGIPAVETKVSLEELQKINQDLLKRPDNFNVFKKLDKILMRRSDALNEGNKVDWALAEVLAFASILKDGTPVRLTGQDSERGTFAHRNLVLHDPDTGETFSPLHTLDGAKASFAIHNSPLSEAAVIGFEYGYNVYSEDTLVLWEAQYGDFANTAQVFFDQFIAAGRAKWGQKSGLVMLLPHGYEGQGPEHSSARLERFLSLAAENNWTVANLSSAAQYFHILRRQAAILGKEEVRPLVLMTPKSLLRNQIFASEPQEFSEGEFKSFIEQPGLGKNKDAVERIVCTTGKMAIDLAQAVDGKEDMDWLHIVRIEEIYPFPFAGVQELFASYPNLKEIKWVQEEPKNMGAWTFVEPRLRAASPEGVTVDYIGRRRRSSPAEGDPTIHKKIQNHIITSALTRE</sequence>
<dbReference type="Pfam" id="PF00676">
    <property type="entry name" value="E1_dh"/>
    <property type="match status" value="1"/>
</dbReference>
<comment type="cofactor">
    <cofactor evidence="1 6">
        <name>thiamine diphosphate</name>
        <dbReference type="ChEBI" id="CHEBI:58937"/>
    </cofactor>
</comment>
<dbReference type="Pfam" id="PF16870">
    <property type="entry name" value="OxoGdeHyase_C"/>
    <property type="match status" value="1"/>
</dbReference>
<protein>
    <recommendedName>
        <fullName evidence="6">2-oxoglutarate dehydrogenase E1 component</fullName>
        <ecNumber evidence="6">1.2.4.2</ecNumber>
    </recommendedName>
    <alternativeName>
        <fullName evidence="6">Alpha-ketoglutarate dehydrogenase</fullName>
    </alternativeName>
</protein>
<dbReference type="Gene3D" id="3.40.50.12470">
    <property type="match status" value="1"/>
</dbReference>
<comment type="caution">
    <text evidence="8">The sequence shown here is derived from an EMBL/GenBank/DDBJ whole genome shotgun (WGS) entry which is preliminary data.</text>
</comment>
<dbReference type="PANTHER" id="PTHR23152:SF4">
    <property type="entry name" value="2-OXOADIPATE DEHYDROGENASE COMPLEX COMPONENT E1"/>
    <property type="match status" value="1"/>
</dbReference>
<dbReference type="FunFam" id="3.40.50.970:FF:000036">
    <property type="entry name" value="2-oxoglutarate dehydrogenase E1 component"/>
    <property type="match status" value="1"/>
</dbReference>
<dbReference type="InterPro" id="IPR031717">
    <property type="entry name" value="ODO-1/KGD_C"/>
</dbReference>
<comment type="catalytic activity">
    <reaction evidence="5 6">
        <text>N(6)-[(R)-lipoyl]-L-lysyl-[protein] + 2-oxoglutarate + H(+) = N(6)-[(R)-S(8)-succinyldihydrolipoyl]-L-lysyl-[protein] + CO2</text>
        <dbReference type="Rhea" id="RHEA:12188"/>
        <dbReference type="Rhea" id="RHEA-COMP:10474"/>
        <dbReference type="Rhea" id="RHEA-COMP:20092"/>
        <dbReference type="ChEBI" id="CHEBI:15378"/>
        <dbReference type="ChEBI" id="CHEBI:16526"/>
        <dbReference type="ChEBI" id="CHEBI:16810"/>
        <dbReference type="ChEBI" id="CHEBI:83099"/>
        <dbReference type="ChEBI" id="CHEBI:83120"/>
        <dbReference type="EC" id="1.2.4.2"/>
    </reaction>
</comment>
<dbReference type="NCBIfam" id="TIGR00239">
    <property type="entry name" value="2oxo_dh_E1"/>
    <property type="match status" value="1"/>
</dbReference>
<dbReference type="NCBIfam" id="NF006914">
    <property type="entry name" value="PRK09404.1"/>
    <property type="match status" value="1"/>
</dbReference>
<evidence type="ECO:0000313" key="8">
    <source>
        <dbReference type="EMBL" id="PQD97039.1"/>
    </source>
</evidence>
<dbReference type="PIRSF" id="PIRSF000157">
    <property type="entry name" value="Oxoglu_dh_E1"/>
    <property type="match status" value="1"/>
</dbReference>
<evidence type="ECO:0000313" key="9">
    <source>
        <dbReference type="Proteomes" id="UP000239663"/>
    </source>
</evidence>
<dbReference type="Gene3D" id="3.40.50.11610">
    <property type="entry name" value="Multifunctional 2-oxoglutarate metabolism enzyme, C-terminal domain"/>
    <property type="match status" value="1"/>
</dbReference>
<keyword evidence="2 6" id="KW-0560">Oxidoreductase</keyword>
<dbReference type="EMBL" id="PKOZ01000001">
    <property type="protein sequence ID" value="PQD97039.1"/>
    <property type="molecule type" value="Genomic_DNA"/>
</dbReference>
<dbReference type="InterPro" id="IPR005475">
    <property type="entry name" value="Transketolase-like_Pyr-bd"/>
</dbReference>
<dbReference type="InterPro" id="IPR011603">
    <property type="entry name" value="2oxoglutarate_DH_E1"/>
</dbReference>
<dbReference type="NCBIfam" id="NF008907">
    <property type="entry name" value="PRK12270.1"/>
    <property type="match status" value="1"/>
</dbReference>
<dbReference type="GO" id="GO:0004591">
    <property type="term" value="F:oxoglutarate dehydrogenase (succinyl-transferring) activity"/>
    <property type="evidence" value="ECO:0007669"/>
    <property type="project" value="UniProtKB-UniRule"/>
</dbReference>
<dbReference type="HAMAP" id="MF_01169">
    <property type="entry name" value="SucA_OdhA"/>
    <property type="match status" value="1"/>
</dbReference>
<dbReference type="Pfam" id="PF02779">
    <property type="entry name" value="Transket_pyr"/>
    <property type="match status" value="1"/>
</dbReference>
<dbReference type="GO" id="GO:0045252">
    <property type="term" value="C:oxoglutarate dehydrogenase complex"/>
    <property type="evidence" value="ECO:0007669"/>
    <property type="project" value="TreeGrafter"/>
</dbReference>
<dbReference type="GO" id="GO:0030976">
    <property type="term" value="F:thiamine pyrophosphate binding"/>
    <property type="evidence" value="ECO:0007669"/>
    <property type="project" value="UniProtKB-UniRule"/>
</dbReference>
<dbReference type="Gene3D" id="3.40.50.970">
    <property type="match status" value="1"/>
</dbReference>
<evidence type="ECO:0000256" key="1">
    <source>
        <dbReference type="ARBA" id="ARBA00001964"/>
    </source>
</evidence>
<evidence type="ECO:0000256" key="4">
    <source>
        <dbReference type="ARBA" id="ARBA00023152"/>
    </source>
</evidence>
<evidence type="ECO:0000256" key="3">
    <source>
        <dbReference type="ARBA" id="ARBA00023052"/>
    </source>
</evidence>
<organism evidence="8 9">
    <name type="scientific">Pradoshia eiseniae</name>
    <dbReference type="NCBI Taxonomy" id="2064768"/>
    <lineage>
        <taxon>Bacteria</taxon>
        <taxon>Bacillati</taxon>
        <taxon>Bacillota</taxon>
        <taxon>Bacilli</taxon>
        <taxon>Bacillales</taxon>
        <taxon>Bacillaceae</taxon>
        <taxon>Pradoshia</taxon>
    </lineage>
</organism>
<dbReference type="CDD" id="cd02016">
    <property type="entry name" value="TPP_E1_OGDC_like"/>
    <property type="match status" value="1"/>
</dbReference>
<name>A0A2S7N4T0_9BACI</name>
<evidence type="ECO:0000256" key="2">
    <source>
        <dbReference type="ARBA" id="ARBA00023002"/>
    </source>
</evidence>
<evidence type="ECO:0000256" key="5">
    <source>
        <dbReference type="ARBA" id="ARBA00051911"/>
    </source>
</evidence>
<proteinExistence type="inferred from homology"/>
<dbReference type="GO" id="GO:0005829">
    <property type="term" value="C:cytosol"/>
    <property type="evidence" value="ECO:0007669"/>
    <property type="project" value="TreeGrafter"/>
</dbReference>
<keyword evidence="9" id="KW-1185">Reference proteome</keyword>
<keyword evidence="4 6" id="KW-0324">Glycolysis</keyword>
<dbReference type="SUPFAM" id="SSF52518">
    <property type="entry name" value="Thiamin diphosphate-binding fold (THDP-binding)"/>
    <property type="match status" value="2"/>
</dbReference>